<protein>
    <submittedName>
        <fullName evidence="1">Uncharacterized protein</fullName>
    </submittedName>
</protein>
<dbReference type="EMBL" id="CM047585">
    <property type="protein sequence ID" value="KAI9910962.1"/>
    <property type="molecule type" value="Genomic_DNA"/>
</dbReference>
<keyword evidence="2" id="KW-1185">Reference proteome</keyword>
<sequence length="650" mass="73071">MFTTTRANASAAPTDQQPSTQRSGPKPPPRLVPDDSLFQASLLRLHDSHSSDVDRRLAALASLPTPVAPELCKRMWIPASRLTAEHNIQEILESLATDNQPDVWKTSRSHLRDFTRIPNQGISFVCTSDDALRRLGGVQFQICESTVTIRKYSGYDKLYYVDLQRLPSDVSDPSIYDWFVTRGVIPTLITPTYAHGELKSRARTVYFNSVVCPECLFEPNGDPLREIHFIEGEKPCFVRHRQRKFNQVQPPSLRPPQRRPSDISDDSMKSLAAEPRQAVPASTPTPDAPSQDTSTPPDIVVSSTYPRRPNSPQQKSFILGSVHTDEPAWKLVQHSQYGVINRDGPKFITPENGQPCELTTAVNDPHALVYQIPIAPNMYDILQDEGFDSSLPPDVDLYPGVFEEGAEAPLPISGFMADSSLLPLANSVRTLQDARKLPIKVEQVTPTELQHIIDDYLSSEWVNFRSHDDVLAAVQVQPSYFRRAFTLPRAHQERLFQTHAIYRAINAEPLQQDECQDFLGRLRKRLNIDPSDMVSTFVRLFPDTNTQAAAINSALSDLFLMIFAPSIYFDPVKLQALLPELLPPKRIRLAPFLLWSDLNLVHIARTDVSQIFMGDKRTPPHVVTAMRYLSQAELPPSLEIGPSRLVCPRL</sequence>
<accession>A0ACC0VXL2</accession>
<dbReference type="Proteomes" id="UP001163321">
    <property type="component" value="Chromosome 6"/>
</dbReference>
<comment type="caution">
    <text evidence="1">The sequence shown here is derived from an EMBL/GenBank/DDBJ whole genome shotgun (WGS) entry which is preliminary data.</text>
</comment>
<organism evidence="1 2">
    <name type="scientific">Peronosclerospora sorghi</name>
    <dbReference type="NCBI Taxonomy" id="230839"/>
    <lineage>
        <taxon>Eukaryota</taxon>
        <taxon>Sar</taxon>
        <taxon>Stramenopiles</taxon>
        <taxon>Oomycota</taxon>
        <taxon>Peronosporomycetes</taxon>
        <taxon>Peronosporales</taxon>
        <taxon>Peronosporaceae</taxon>
        <taxon>Peronosclerospora</taxon>
    </lineage>
</organism>
<name>A0ACC0VXL2_9STRA</name>
<evidence type="ECO:0000313" key="2">
    <source>
        <dbReference type="Proteomes" id="UP001163321"/>
    </source>
</evidence>
<gene>
    <name evidence="1" type="ORF">PsorP6_010560</name>
</gene>
<evidence type="ECO:0000313" key="1">
    <source>
        <dbReference type="EMBL" id="KAI9910962.1"/>
    </source>
</evidence>
<proteinExistence type="predicted"/>
<reference evidence="1 2" key="1">
    <citation type="journal article" date="2022" name="bioRxiv">
        <title>The genome of the oomycete Peronosclerospora sorghi, a cosmopolitan pathogen of maize and sorghum, is inflated with dispersed pseudogenes.</title>
        <authorList>
            <person name="Fletcher K."/>
            <person name="Martin F."/>
            <person name="Isakeit T."/>
            <person name="Cavanaugh K."/>
            <person name="Magill C."/>
            <person name="Michelmore R."/>
        </authorList>
    </citation>
    <scope>NUCLEOTIDE SEQUENCE [LARGE SCALE GENOMIC DNA]</scope>
    <source>
        <strain evidence="1">P6</strain>
    </source>
</reference>